<keyword evidence="8" id="KW-0175">Coiled coil</keyword>
<evidence type="ECO:0000256" key="7">
    <source>
        <dbReference type="ARBA" id="ARBA00023237"/>
    </source>
</evidence>
<evidence type="ECO:0000256" key="4">
    <source>
        <dbReference type="ARBA" id="ARBA00022452"/>
    </source>
</evidence>
<accession>A0A1M6CI06</accession>
<sequence length="431" mass="48924">MLLAIGLSAGALTSQTTERMLSVPELFRLTKENHPTLRVARYDVAVERQKTEVAKNAMLPKIDLAVQAYYLGDAYLIDRDFSDSKKLEMPHFGNNYSLEATELLWKGGKVRNSIQAQTLKEQLAGLSYEASEQNIKLLVLGYYLDISKILNQIDVYKKNIELAEQRLRNINKFYKQGMVTRNDIIRAELQLSNLQLALNVAENNRLVLNNQLTEALGLSNEIMILPDRTLEERVPDAVLLEPYIASIHNHPSLDARRKLVELQDKAIEIAKADKVPAVSAFAGGRMAKPIISTIPPHDMYNAGYQVGLSLNFNVDELYKSPKREKQLELERERAEAQRDETERLLNVAVNAAFIKYNEAITQRNTLEKNMQLAEENYRIIQSKYNNQLAIILDVIDASNAKLDAELQHANAEINVVNQYYRLLKESGTLNN</sequence>
<comment type="subcellular location">
    <subcellularLocation>
        <location evidence="1">Cell outer membrane</location>
    </subcellularLocation>
</comment>
<evidence type="ECO:0000256" key="8">
    <source>
        <dbReference type="SAM" id="Coils"/>
    </source>
</evidence>
<dbReference type="GO" id="GO:0015288">
    <property type="term" value="F:porin activity"/>
    <property type="evidence" value="ECO:0007669"/>
    <property type="project" value="TreeGrafter"/>
</dbReference>
<evidence type="ECO:0000256" key="3">
    <source>
        <dbReference type="ARBA" id="ARBA00022448"/>
    </source>
</evidence>
<gene>
    <name evidence="9" type="ORF">SAMN05443429_102349</name>
</gene>
<keyword evidence="3" id="KW-0813">Transport</keyword>
<dbReference type="Proteomes" id="UP000184335">
    <property type="component" value="Unassembled WGS sequence"/>
</dbReference>
<dbReference type="InterPro" id="IPR003423">
    <property type="entry name" value="OMP_efflux"/>
</dbReference>
<name>A0A1M6CI06_9FLAO</name>
<dbReference type="STRING" id="1118202.SAMN05443429_102349"/>
<reference evidence="9 10" key="1">
    <citation type="submission" date="2016-11" db="EMBL/GenBank/DDBJ databases">
        <authorList>
            <person name="Jaros S."/>
            <person name="Januszkiewicz K."/>
            <person name="Wedrychowicz H."/>
        </authorList>
    </citation>
    <scope>NUCLEOTIDE SEQUENCE [LARGE SCALE GENOMIC DNA]</scope>
    <source>
        <strain evidence="9 10">DSM 25479</strain>
    </source>
</reference>
<dbReference type="GO" id="GO:0009279">
    <property type="term" value="C:cell outer membrane"/>
    <property type="evidence" value="ECO:0007669"/>
    <property type="project" value="UniProtKB-SubCell"/>
</dbReference>
<dbReference type="Pfam" id="PF02321">
    <property type="entry name" value="OEP"/>
    <property type="match status" value="2"/>
</dbReference>
<feature type="coiled-coil region" evidence="8">
    <location>
        <begin position="322"/>
        <end position="383"/>
    </location>
</feature>
<dbReference type="GO" id="GO:1990281">
    <property type="term" value="C:efflux pump complex"/>
    <property type="evidence" value="ECO:0007669"/>
    <property type="project" value="TreeGrafter"/>
</dbReference>
<feature type="coiled-coil region" evidence="8">
    <location>
        <begin position="146"/>
        <end position="211"/>
    </location>
</feature>
<keyword evidence="5" id="KW-0812">Transmembrane</keyword>
<organism evidence="9 10">
    <name type="scientific">Cruoricaptor ignavus</name>
    <dbReference type="NCBI Taxonomy" id="1118202"/>
    <lineage>
        <taxon>Bacteria</taxon>
        <taxon>Pseudomonadati</taxon>
        <taxon>Bacteroidota</taxon>
        <taxon>Flavobacteriia</taxon>
        <taxon>Flavobacteriales</taxon>
        <taxon>Weeksellaceae</taxon>
        <taxon>Cruoricaptor</taxon>
    </lineage>
</organism>
<evidence type="ECO:0000256" key="5">
    <source>
        <dbReference type="ARBA" id="ARBA00022692"/>
    </source>
</evidence>
<keyword evidence="7" id="KW-0998">Cell outer membrane</keyword>
<comment type="similarity">
    <text evidence="2">Belongs to the outer membrane factor (OMF) (TC 1.B.17) family.</text>
</comment>
<protein>
    <submittedName>
        <fullName evidence="9">Outer membrane protein TolC</fullName>
    </submittedName>
</protein>
<dbReference type="PANTHER" id="PTHR30026">
    <property type="entry name" value="OUTER MEMBRANE PROTEIN TOLC"/>
    <property type="match status" value="1"/>
</dbReference>
<keyword evidence="4" id="KW-1134">Transmembrane beta strand</keyword>
<dbReference type="Gene3D" id="1.20.1600.10">
    <property type="entry name" value="Outer membrane efflux proteins (OEP)"/>
    <property type="match status" value="1"/>
</dbReference>
<dbReference type="PANTHER" id="PTHR30026:SF23">
    <property type="entry name" value="TO APRF-PUTATIVE OUTER MEMBRANE EFFLUX PROTEIN OR SECRETED ALKALINE PHOSPHATASE-RELATED"/>
    <property type="match status" value="1"/>
</dbReference>
<proteinExistence type="inferred from homology"/>
<dbReference type="SUPFAM" id="SSF56954">
    <property type="entry name" value="Outer membrane efflux proteins (OEP)"/>
    <property type="match status" value="1"/>
</dbReference>
<keyword evidence="10" id="KW-1185">Reference proteome</keyword>
<dbReference type="InterPro" id="IPR051906">
    <property type="entry name" value="TolC-like"/>
</dbReference>
<dbReference type="AlphaFoldDB" id="A0A1M6CI06"/>
<evidence type="ECO:0000256" key="6">
    <source>
        <dbReference type="ARBA" id="ARBA00023136"/>
    </source>
</evidence>
<evidence type="ECO:0000313" key="9">
    <source>
        <dbReference type="EMBL" id="SHI60501.1"/>
    </source>
</evidence>
<dbReference type="EMBL" id="FQYI01000002">
    <property type="protein sequence ID" value="SHI60501.1"/>
    <property type="molecule type" value="Genomic_DNA"/>
</dbReference>
<dbReference type="GO" id="GO:0015562">
    <property type="term" value="F:efflux transmembrane transporter activity"/>
    <property type="evidence" value="ECO:0007669"/>
    <property type="project" value="InterPro"/>
</dbReference>
<keyword evidence="6" id="KW-0472">Membrane</keyword>
<evidence type="ECO:0000256" key="2">
    <source>
        <dbReference type="ARBA" id="ARBA00007613"/>
    </source>
</evidence>
<evidence type="ECO:0000313" key="10">
    <source>
        <dbReference type="Proteomes" id="UP000184335"/>
    </source>
</evidence>
<evidence type="ECO:0000256" key="1">
    <source>
        <dbReference type="ARBA" id="ARBA00004442"/>
    </source>
</evidence>